<evidence type="ECO:0000313" key="3">
    <source>
        <dbReference type="Proteomes" id="UP001628179"/>
    </source>
</evidence>
<organism evidence="2 3">
    <name type="scientific">Madurella fahalii</name>
    <dbReference type="NCBI Taxonomy" id="1157608"/>
    <lineage>
        <taxon>Eukaryota</taxon>
        <taxon>Fungi</taxon>
        <taxon>Dikarya</taxon>
        <taxon>Ascomycota</taxon>
        <taxon>Pezizomycotina</taxon>
        <taxon>Sordariomycetes</taxon>
        <taxon>Sordariomycetidae</taxon>
        <taxon>Sordariales</taxon>
        <taxon>Sordariales incertae sedis</taxon>
        <taxon>Madurella</taxon>
    </lineage>
</organism>
<dbReference type="SUPFAM" id="SSF49695">
    <property type="entry name" value="gamma-Crystallin-like"/>
    <property type="match status" value="1"/>
</dbReference>
<comment type="caution">
    <text evidence="2">The sequence shown here is derived from an EMBL/GenBank/DDBJ whole genome shotgun (WGS) entry which is preliminary data.</text>
</comment>
<dbReference type="Proteomes" id="UP001628179">
    <property type="component" value="Unassembled WGS sequence"/>
</dbReference>
<feature type="signal peptide" evidence="1">
    <location>
        <begin position="1"/>
        <end position="20"/>
    </location>
</feature>
<sequence>MIALKSLAAILALGVLSATAAPASDVVETNLVKSRQNTVQVHVCEHADWRGACQILTSTAGACFNVPSNWNDRISSIQNLQSSNFHCVWWQHGGCTGEQYDNQEDADLGDGNGAWNDRISSWRCS</sequence>
<gene>
    <name evidence="2" type="ORF">MFIFM68171_09830</name>
</gene>
<feature type="chain" id="PRO_5046061611" evidence="1">
    <location>
        <begin position="21"/>
        <end position="125"/>
    </location>
</feature>
<reference evidence="2 3" key="1">
    <citation type="submission" date="2024-09" db="EMBL/GenBank/DDBJ databases">
        <title>Itraconazole resistance in Madurella fahalii resulting from another homologue of gene encoding cytochrome P450 14-alpha sterol demethylase (CYP51).</title>
        <authorList>
            <person name="Yoshioka I."/>
            <person name="Fahal A.H."/>
            <person name="Kaneko S."/>
            <person name="Yaguchi T."/>
        </authorList>
    </citation>
    <scope>NUCLEOTIDE SEQUENCE [LARGE SCALE GENOMIC DNA]</scope>
    <source>
        <strain evidence="2 3">IFM 68171</strain>
    </source>
</reference>
<evidence type="ECO:0000256" key="1">
    <source>
        <dbReference type="SAM" id="SignalP"/>
    </source>
</evidence>
<proteinExistence type="predicted"/>
<evidence type="ECO:0000313" key="2">
    <source>
        <dbReference type="EMBL" id="GAB1319620.1"/>
    </source>
</evidence>
<dbReference type="Gene3D" id="2.60.20.10">
    <property type="entry name" value="Crystallins"/>
    <property type="match status" value="1"/>
</dbReference>
<keyword evidence="1" id="KW-0732">Signal</keyword>
<name>A0ABQ0GPG4_9PEZI</name>
<dbReference type="InterPro" id="IPR011024">
    <property type="entry name" value="G_crystallin-like"/>
</dbReference>
<dbReference type="GeneID" id="98180572"/>
<keyword evidence="3" id="KW-1185">Reference proteome</keyword>
<dbReference type="EMBL" id="BAAFSV010000005">
    <property type="protein sequence ID" value="GAB1319620.1"/>
    <property type="molecule type" value="Genomic_DNA"/>
</dbReference>
<accession>A0ABQ0GPG4</accession>
<protein>
    <submittedName>
        <fullName evidence="2">Uncharacterized protein</fullName>
    </submittedName>
</protein>
<dbReference type="RefSeq" id="XP_070921350.1">
    <property type="nucleotide sequence ID" value="XM_071065249.1"/>
</dbReference>